<sequence>MTPEIQVIIEKLIQEYPSDYTEMHAKKAQWGALREKLHTAEECIKLLQVEEEESSIILLGTLAHNLGVFYTHVVADYPKALEYFQIALNAKQTIGSPPESLALTHAHLADCAYRNGNTVLGITHFEKANQIYKQAKGHKDTDLARAFVLHACGNAYYNIGAYLKALALFSEARELRLKHLPEDNIDFGYLEHDEADVFAALGEHEHAEKLFNSSLKKKKKYFEEEHTNIALLYQCQALLYIKNNQLQEAETNLKWAYAIYAKHVEHSATEIQPDLLRNYFYGILLQLAADNFAQAKDEIEHFKSQVETIKDKTHSAYVRLAQVNNRLLQSQNKPKEALKQLEETISYFVPRLDFNSAGELLTVDNKFDVAPLISEYAIELFIQSGYQNFDESLKMIQLALKLKEDFYQSLPMFNPPLGTISYAFSDYDFGLLYYLGALASDNSKERQEKLITASHYIQNARNKLIQAGLDKNHINVLACTVQLNKIEETLKSSKQETEHVKQTLQYRILFFTSAKKMENAQEEFVPYLDTILRDYP</sequence>
<evidence type="ECO:0000256" key="2">
    <source>
        <dbReference type="ARBA" id="ARBA00022803"/>
    </source>
</evidence>
<feature type="coiled-coil region" evidence="3">
    <location>
        <begin position="285"/>
        <end position="312"/>
    </location>
</feature>
<keyword evidence="2" id="KW-0802">TPR repeat</keyword>
<evidence type="ECO:0000313" key="7">
    <source>
        <dbReference type="Proteomes" id="UP000255110"/>
    </source>
</evidence>
<reference evidence="5 7" key="2">
    <citation type="submission" date="2018-06" db="EMBL/GenBank/DDBJ databases">
        <authorList>
            <consortium name="Pathogen Informatics"/>
            <person name="Doyle S."/>
        </authorList>
    </citation>
    <scope>NUCLEOTIDE SEQUENCE [LARGE SCALE GENOMIC DNA]</scope>
    <source>
        <strain evidence="5 7">NCTC11991</strain>
    </source>
</reference>
<dbReference type="OrthoDB" id="9813903at2"/>
<accession>A0A378L7M4</accession>
<evidence type="ECO:0000256" key="3">
    <source>
        <dbReference type="SAM" id="Coils"/>
    </source>
</evidence>
<dbReference type="AlphaFoldDB" id="A0A378L7M4"/>
<protein>
    <submittedName>
        <fullName evidence="5">Photosystem I assembly protein Ycf3</fullName>
    </submittedName>
</protein>
<dbReference type="InterPro" id="IPR011990">
    <property type="entry name" value="TPR-like_helical_dom_sf"/>
</dbReference>
<organism evidence="5 7">
    <name type="scientific">Legionella steigerwaltii</name>
    <dbReference type="NCBI Taxonomy" id="460"/>
    <lineage>
        <taxon>Bacteria</taxon>
        <taxon>Pseudomonadati</taxon>
        <taxon>Pseudomonadota</taxon>
        <taxon>Gammaproteobacteria</taxon>
        <taxon>Legionellales</taxon>
        <taxon>Legionellaceae</taxon>
        <taxon>Legionella</taxon>
    </lineage>
</organism>
<evidence type="ECO:0000313" key="5">
    <source>
        <dbReference type="EMBL" id="STY22826.1"/>
    </source>
</evidence>
<dbReference type="EMBL" id="UGOY01000001">
    <property type="protein sequence ID" value="STY22826.1"/>
    <property type="molecule type" value="Genomic_DNA"/>
</dbReference>
<keyword evidence="3" id="KW-0175">Coiled coil</keyword>
<dbReference type="STRING" id="460.Lstg_1873"/>
<evidence type="ECO:0000256" key="1">
    <source>
        <dbReference type="ARBA" id="ARBA00022737"/>
    </source>
</evidence>
<name>A0A378L7M4_9GAMM</name>
<dbReference type="SUPFAM" id="SSF48452">
    <property type="entry name" value="TPR-like"/>
    <property type="match status" value="2"/>
</dbReference>
<dbReference type="SMART" id="SM00028">
    <property type="entry name" value="TPR"/>
    <property type="match status" value="4"/>
</dbReference>
<dbReference type="RefSeq" id="WP_058477418.1">
    <property type="nucleotide sequence ID" value="NZ_CAAAIO010000001.1"/>
</dbReference>
<keyword evidence="1" id="KW-0677">Repeat</keyword>
<dbReference type="PANTHER" id="PTHR45641">
    <property type="entry name" value="TETRATRICOPEPTIDE REPEAT PROTEIN (AFU_ORTHOLOGUE AFUA_6G03870)"/>
    <property type="match status" value="1"/>
</dbReference>
<dbReference type="Gene3D" id="1.25.40.10">
    <property type="entry name" value="Tetratricopeptide repeat domain"/>
    <property type="match status" value="2"/>
</dbReference>
<dbReference type="Proteomes" id="UP000255110">
    <property type="component" value="Unassembled WGS sequence"/>
</dbReference>
<proteinExistence type="predicted"/>
<keyword evidence="6" id="KW-1185">Reference proteome</keyword>
<dbReference type="EMBL" id="LNYZ01000013">
    <property type="protein sequence ID" value="KTD77516.1"/>
    <property type="molecule type" value="Genomic_DNA"/>
</dbReference>
<evidence type="ECO:0000313" key="6">
    <source>
        <dbReference type="Proteomes" id="UP000054820"/>
    </source>
</evidence>
<reference evidence="4 6" key="1">
    <citation type="submission" date="2015-11" db="EMBL/GenBank/DDBJ databases">
        <title>Genomic analysis of 38 Legionella species identifies large and diverse effector repertoires.</title>
        <authorList>
            <person name="Burstein D."/>
            <person name="Amaro F."/>
            <person name="Zusman T."/>
            <person name="Lifshitz Z."/>
            <person name="Cohen O."/>
            <person name="Gilbert J.A."/>
            <person name="Pupko T."/>
            <person name="Shuman H.A."/>
            <person name="Segal G."/>
        </authorList>
    </citation>
    <scope>NUCLEOTIDE SEQUENCE [LARGE SCALE GENOMIC DNA]</scope>
    <source>
        <strain evidence="4 6">SC-18-C9</strain>
    </source>
</reference>
<dbReference type="Proteomes" id="UP000054820">
    <property type="component" value="Unassembled WGS sequence"/>
</dbReference>
<dbReference type="InterPro" id="IPR019734">
    <property type="entry name" value="TPR_rpt"/>
</dbReference>
<gene>
    <name evidence="4" type="ORF">Lstg_1873</name>
    <name evidence="5" type="ORF">NCTC11991_01426</name>
</gene>
<dbReference type="PANTHER" id="PTHR45641:SF19">
    <property type="entry name" value="NEPHROCYSTIN-3"/>
    <property type="match status" value="1"/>
</dbReference>
<evidence type="ECO:0000313" key="4">
    <source>
        <dbReference type="EMBL" id="KTD77516.1"/>
    </source>
</evidence>